<protein>
    <submittedName>
        <fullName evidence="2">MBL fold metallo-hydrolase</fullName>
    </submittedName>
</protein>
<dbReference type="OMA" id="TWRLIVH"/>
<keyword evidence="2" id="KW-0378">Hydrolase</keyword>
<dbReference type="PANTHER" id="PTHR43041">
    <property type="entry name" value="HYDROLASE, METALLO-BETA-LACTAMASE SUPERFAMILY"/>
    <property type="match status" value="1"/>
</dbReference>
<dbReference type="PANTHER" id="PTHR43041:SF1">
    <property type="entry name" value="METALLO-BETA-LACTAMASE DOMAIN-CONTAINING PROTEIN"/>
    <property type="match status" value="1"/>
</dbReference>
<proteinExistence type="predicted"/>
<dbReference type="InterPro" id="IPR036866">
    <property type="entry name" value="RibonucZ/Hydroxyglut_hydro"/>
</dbReference>
<accession>A0A7C2GI83</accession>
<reference evidence="2" key="1">
    <citation type="journal article" date="2020" name="mSystems">
        <title>Genome- and Community-Level Interaction Insights into Carbon Utilization and Element Cycling Functions of Hydrothermarchaeota in Hydrothermal Sediment.</title>
        <authorList>
            <person name="Zhou Z."/>
            <person name="Liu Y."/>
            <person name="Xu W."/>
            <person name="Pan J."/>
            <person name="Luo Z.H."/>
            <person name="Li M."/>
        </authorList>
    </citation>
    <scope>NUCLEOTIDE SEQUENCE [LARGE SCALE GENOMIC DNA]</scope>
    <source>
        <strain evidence="2">SpSt-70</strain>
    </source>
</reference>
<dbReference type="GO" id="GO:0016787">
    <property type="term" value="F:hydrolase activity"/>
    <property type="evidence" value="ECO:0007669"/>
    <property type="project" value="UniProtKB-KW"/>
</dbReference>
<dbReference type="Pfam" id="PF19583">
    <property type="entry name" value="ODP"/>
    <property type="match status" value="1"/>
</dbReference>
<evidence type="ECO:0000313" key="2">
    <source>
        <dbReference type="EMBL" id="HGK23794.1"/>
    </source>
</evidence>
<evidence type="ECO:0000259" key="1">
    <source>
        <dbReference type="SMART" id="SM00849"/>
    </source>
</evidence>
<dbReference type="EMBL" id="DTDV01000014">
    <property type="protein sequence ID" value="HGK23794.1"/>
    <property type="molecule type" value="Genomic_DNA"/>
</dbReference>
<dbReference type="Gene3D" id="3.60.15.10">
    <property type="entry name" value="Ribonuclease Z/Hydroxyacylglutathione hydrolase-like"/>
    <property type="match status" value="1"/>
</dbReference>
<dbReference type="SUPFAM" id="SSF56281">
    <property type="entry name" value="Metallo-hydrolase/oxidoreductase"/>
    <property type="match status" value="1"/>
</dbReference>
<dbReference type="AlphaFoldDB" id="A0A7C2GI83"/>
<feature type="domain" description="Metallo-beta-lactamase" evidence="1">
    <location>
        <begin position="23"/>
        <end position="220"/>
    </location>
</feature>
<dbReference type="InterPro" id="IPR001279">
    <property type="entry name" value="Metallo-B-lactamas"/>
</dbReference>
<comment type="caution">
    <text evidence="2">The sequence shown here is derived from an EMBL/GenBank/DDBJ whole genome shotgun (WGS) entry which is preliminary data.</text>
</comment>
<dbReference type="InterPro" id="IPR045761">
    <property type="entry name" value="ODP_dom"/>
</dbReference>
<name>A0A7C2GI83_DICTH</name>
<gene>
    <name evidence="2" type="ORF">ENU78_05010</name>
</gene>
<dbReference type="SMART" id="SM00849">
    <property type="entry name" value="Lactamase_B"/>
    <property type="match status" value="1"/>
</dbReference>
<sequence length="371" mass="43532">MPLKVTKIDEYITVLQTPDYPFTSNSYLITLKNKEEKVNILVDPTPQQYFKDLVLSLNELIGGVENLDIIFLNHQDPDLSSSIAPLMDMSKNSILITSEDTWRLIRFYGLNRERFQPIEYFPNRRVILKTDDTLEFIHTPFCHFRGAWMLYIPERKALFSGDLLGGLSSKEPNGIYATENSWEGIKLFHEIYMPSKEALRLAVDKIGRLTPLPELILPQHGDIIRKNLILDFLAKLNDLEVGLDYLKKHEEQHQTYLFAFNEILQNIKNSYPNRDKLMQKLKELNSSPFFPELIHFENGVATEFRIQPETALELLFEKFKEDAKPEEKENLRIDIIKTLRKYNLEIPEGILTERQRTTESPLRRLFKIFQR</sequence>
<organism evidence="2">
    <name type="scientific">Dictyoglomus thermophilum</name>
    <dbReference type="NCBI Taxonomy" id="14"/>
    <lineage>
        <taxon>Bacteria</taxon>
        <taxon>Pseudomonadati</taxon>
        <taxon>Dictyoglomota</taxon>
        <taxon>Dictyoglomia</taxon>
        <taxon>Dictyoglomales</taxon>
        <taxon>Dictyoglomaceae</taxon>
        <taxon>Dictyoglomus</taxon>
    </lineage>
</organism>